<dbReference type="GO" id="GO:0000160">
    <property type="term" value="P:phosphorelay signal transduction system"/>
    <property type="evidence" value="ECO:0007669"/>
    <property type="project" value="InterPro"/>
</dbReference>
<keyword evidence="1" id="KW-0597">Phosphoprotein</keyword>
<reference evidence="4" key="3">
    <citation type="submission" date="2021-06" db="EMBL/GenBank/DDBJ databases">
        <title>Updating the genus Pseudomonas: Description of 43 new species and partition of the Pseudomonas putida group.</title>
        <authorList>
            <person name="Girard L."/>
            <person name="Lood C."/>
            <person name="Vandamme P."/>
            <person name="Rokni-Zadeh H."/>
            <person name="Van Noort V."/>
            <person name="Hofte M."/>
            <person name="Lavigne R."/>
            <person name="De Mot R."/>
        </authorList>
    </citation>
    <scope>NUCLEOTIDE SEQUENCE</scope>
    <source>
        <strain evidence="4">SWRI10</strain>
    </source>
</reference>
<reference evidence="3" key="1">
    <citation type="journal article" date="2020" name="Microorganisms">
        <title>Reliable Identification of Environmental Pseudomonas Isolates Using the rpoD Gene.</title>
        <authorList>
            <consortium name="The Broad Institute Genome Sequencing Platform"/>
            <person name="Girard L."/>
            <person name="Lood C."/>
            <person name="Rokni-Zadeh H."/>
            <person name="van Noort V."/>
            <person name="Lavigne R."/>
            <person name="De Mot R."/>
        </authorList>
    </citation>
    <scope>NUCLEOTIDE SEQUENCE</scope>
    <source>
        <strain evidence="3">SWRI10</strain>
    </source>
</reference>
<accession>A0A923G2B1</accession>
<evidence type="ECO:0000259" key="2">
    <source>
        <dbReference type="PROSITE" id="PS50110"/>
    </source>
</evidence>
<comment type="caution">
    <text evidence="3">The sequence shown here is derived from an EMBL/GenBank/DDBJ whole genome shotgun (WGS) entry which is preliminary data.</text>
</comment>
<dbReference type="EMBL" id="JABWRE020000001">
    <property type="protein sequence ID" value="MBV4534773.1"/>
    <property type="molecule type" value="Genomic_DNA"/>
</dbReference>
<dbReference type="InterPro" id="IPR001789">
    <property type="entry name" value="Sig_transdc_resp-reg_receiver"/>
</dbReference>
<dbReference type="RefSeq" id="WP_186556363.1">
    <property type="nucleotide sequence ID" value="NZ_JABWRE020000001.1"/>
</dbReference>
<sequence length="146" mass="16315">MNRLNVLIYQERPSQQMTLHQACNAQGVFNVRLAEDLPAAKACLASEPLFDLLILDHAMSETAGKRLLNHLCSVHGVRAILFVGEPCASRADLAREARQRGLWVLAELPWPITMPRLEQALKRLCSRSPVVAREGFQTVMLHAHAQ</sequence>
<evidence type="ECO:0000313" key="3">
    <source>
        <dbReference type="EMBL" id="MBC3442845.1"/>
    </source>
</evidence>
<dbReference type="Gene3D" id="3.40.50.2300">
    <property type="match status" value="1"/>
</dbReference>
<name>A0A923G2B1_9PSED</name>
<dbReference type="AlphaFoldDB" id="A0A923G2B1"/>
<evidence type="ECO:0000313" key="4">
    <source>
        <dbReference type="EMBL" id="MBV4534773.1"/>
    </source>
</evidence>
<dbReference type="EMBL" id="JABWRE010000017">
    <property type="protein sequence ID" value="MBC3442845.1"/>
    <property type="molecule type" value="Genomic_DNA"/>
</dbReference>
<dbReference type="PROSITE" id="PS50110">
    <property type="entry name" value="RESPONSE_REGULATORY"/>
    <property type="match status" value="1"/>
</dbReference>
<gene>
    <name evidence="4" type="ORF">HU737_002110</name>
    <name evidence="3" type="ORF">HU737_19315</name>
</gene>
<dbReference type="GO" id="GO:0016301">
    <property type="term" value="F:kinase activity"/>
    <property type="evidence" value="ECO:0007669"/>
    <property type="project" value="UniProtKB-KW"/>
</dbReference>
<protein>
    <submittedName>
        <fullName evidence="3">Histidine kinase</fullName>
    </submittedName>
</protein>
<feature type="modified residue" description="4-aspartylphosphate" evidence="1">
    <location>
        <position position="56"/>
    </location>
</feature>
<dbReference type="InterPro" id="IPR011006">
    <property type="entry name" value="CheY-like_superfamily"/>
</dbReference>
<keyword evidence="3" id="KW-0808">Transferase</keyword>
<feature type="domain" description="Response regulatory" evidence="2">
    <location>
        <begin position="5"/>
        <end position="125"/>
    </location>
</feature>
<organism evidence="3">
    <name type="scientific">Pseudomonas urmiensis</name>
    <dbReference type="NCBI Taxonomy" id="2745493"/>
    <lineage>
        <taxon>Bacteria</taxon>
        <taxon>Pseudomonadati</taxon>
        <taxon>Pseudomonadota</taxon>
        <taxon>Gammaproteobacteria</taxon>
        <taxon>Pseudomonadales</taxon>
        <taxon>Pseudomonadaceae</taxon>
        <taxon>Pseudomonas</taxon>
    </lineage>
</organism>
<keyword evidence="3" id="KW-0418">Kinase</keyword>
<dbReference type="Proteomes" id="UP000599879">
    <property type="component" value="Unassembled WGS sequence"/>
</dbReference>
<proteinExistence type="predicted"/>
<reference evidence="3" key="2">
    <citation type="submission" date="2020-07" db="EMBL/GenBank/DDBJ databases">
        <authorList>
            <person name="Lood C."/>
            <person name="Girard L."/>
        </authorList>
    </citation>
    <scope>NUCLEOTIDE SEQUENCE</scope>
    <source>
        <strain evidence="3">SWRI10</strain>
    </source>
</reference>
<dbReference type="SUPFAM" id="SSF52172">
    <property type="entry name" value="CheY-like"/>
    <property type="match status" value="1"/>
</dbReference>
<evidence type="ECO:0000256" key="1">
    <source>
        <dbReference type="PROSITE-ProRule" id="PRU00169"/>
    </source>
</evidence>